<dbReference type="InterPro" id="IPR011011">
    <property type="entry name" value="Znf_FYVE_PHD"/>
</dbReference>
<feature type="compositionally biased region" description="Acidic residues" evidence="6">
    <location>
        <begin position="1221"/>
        <end position="1230"/>
    </location>
</feature>
<accession>A0A409W096</accession>
<feature type="compositionally biased region" description="Pro residues" evidence="6">
    <location>
        <begin position="1300"/>
        <end position="1313"/>
    </location>
</feature>
<feature type="compositionally biased region" description="Basic residues" evidence="6">
    <location>
        <begin position="201"/>
        <end position="211"/>
    </location>
</feature>
<dbReference type="Gene3D" id="2.170.270.10">
    <property type="entry name" value="SET domain"/>
    <property type="match status" value="1"/>
</dbReference>
<reference evidence="8 9" key="1">
    <citation type="journal article" date="2018" name="Evol. Lett.">
        <title>Horizontal gene cluster transfer increased hallucinogenic mushroom diversity.</title>
        <authorList>
            <person name="Reynolds H.T."/>
            <person name="Vijayakumar V."/>
            <person name="Gluck-Thaler E."/>
            <person name="Korotkin H.B."/>
            <person name="Matheny P.B."/>
            <person name="Slot J.C."/>
        </authorList>
    </citation>
    <scope>NUCLEOTIDE SEQUENCE [LARGE SCALE GENOMIC DNA]</scope>
    <source>
        <strain evidence="8 9">SRW20</strain>
    </source>
</reference>
<feature type="compositionally biased region" description="Low complexity" evidence="6">
    <location>
        <begin position="611"/>
        <end position="634"/>
    </location>
</feature>
<feature type="compositionally biased region" description="Basic and acidic residues" evidence="6">
    <location>
        <begin position="1203"/>
        <end position="1220"/>
    </location>
</feature>
<feature type="compositionally biased region" description="Low complexity" evidence="6">
    <location>
        <begin position="1365"/>
        <end position="1378"/>
    </location>
</feature>
<keyword evidence="2 5" id="KW-0863">Zinc-finger</keyword>
<feature type="compositionally biased region" description="Low complexity" evidence="6">
    <location>
        <begin position="1028"/>
        <end position="1039"/>
    </location>
</feature>
<dbReference type="CDD" id="cd15550">
    <property type="entry name" value="PHD_MLL5"/>
    <property type="match status" value="1"/>
</dbReference>
<feature type="compositionally biased region" description="Polar residues" evidence="6">
    <location>
        <begin position="784"/>
        <end position="794"/>
    </location>
</feature>
<feature type="compositionally biased region" description="Polar residues" evidence="6">
    <location>
        <begin position="303"/>
        <end position="332"/>
    </location>
</feature>
<feature type="compositionally biased region" description="Basic residues" evidence="6">
    <location>
        <begin position="99"/>
        <end position="116"/>
    </location>
</feature>
<feature type="region of interest" description="Disordered" evidence="6">
    <location>
        <begin position="302"/>
        <end position="343"/>
    </location>
</feature>
<feature type="compositionally biased region" description="Low complexity" evidence="6">
    <location>
        <begin position="147"/>
        <end position="181"/>
    </location>
</feature>
<feature type="region of interest" description="Disordered" evidence="6">
    <location>
        <begin position="1096"/>
        <end position="1691"/>
    </location>
</feature>
<feature type="compositionally biased region" description="Basic and acidic residues" evidence="6">
    <location>
        <begin position="945"/>
        <end position="961"/>
    </location>
</feature>
<feature type="region of interest" description="Disordered" evidence="6">
    <location>
        <begin position="28"/>
        <end position="122"/>
    </location>
</feature>
<dbReference type="GO" id="GO:0070210">
    <property type="term" value="C:Rpd3L-Expanded complex"/>
    <property type="evidence" value="ECO:0007669"/>
    <property type="project" value="TreeGrafter"/>
</dbReference>
<dbReference type="InterPro" id="IPR013083">
    <property type="entry name" value="Znf_RING/FYVE/PHD"/>
</dbReference>
<feature type="domain" description="PHD-type" evidence="7">
    <location>
        <begin position="237"/>
        <end position="287"/>
    </location>
</feature>
<feature type="compositionally biased region" description="Pro residues" evidence="6">
    <location>
        <begin position="1322"/>
        <end position="1332"/>
    </location>
</feature>
<feature type="region of interest" description="Disordered" evidence="6">
    <location>
        <begin position="147"/>
        <end position="234"/>
    </location>
</feature>
<dbReference type="InterPro" id="IPR019787">
    <property type="entry name" value="Znf_PHD-finger"/>
</dbReference>
<dbReference type="PANTHER" id="PTHR46462:SF3">
    <property type="entry name" value="UPSET, ISOFORM A"/>
    <property type="match status" value="1"/>
</dbReference>
<sequence length="1691" mass="177805">MPLPLLDGQETIQSGHRHRLQVHALGMAAGSLGSPPSSSSTATATSTLAPNTNTTDYHLPARNLPTSSATLNSILTTTTTTTTTSTTATSTATTSTVPQKRKQPHPHPHPQPHPHPAHVGLGIYGYDGPVVSNHSAGIIVHNHAPHLQQHQHQQGFFSPHHPNPHQQHANHTASPRMSATPMVPPPPPPFHSAAPVTPARAHPHPHAHPHAQHQNQNQHQHQHQASPHPSPDSSNDGIDCMCGFTLDDGYSIQCDKCERWCHAVCFGISKEKDSVPDVWLCWVCEPRPLAMQEAARKRRASVVQPTASPNITSSLSATPLNGSGATSGNTPAETGGSAGEDPQVDVEETWKDTYVHISEDIIPSDETRQRLRKQAMNWRGITAVSTPSASASAMTPPPPVAVKELPPQTTYNPLLTLNSNPSVLPPTYGLHTTAPIPSDKLITPYTSSITPSSSYLSDPLNAYAHLGMPKPFVHLLGPPLDVALDSRLVGNYGRFVRSGCRPNAVLRPVLCDKGKGKARGGEEDKENRDQSRQREEEDGRTLGFGVFAIRDLRAGEEVVLGWEWDDGNAVHYLPALLSTPHMFPADRFHLSSLKPSSTFPSPAVAPPPSSTTPTTTTSTSTTPSTAFTSPTTTRSPHELAHLRLQISNILHALSSTFTTCACGGRARDCVLTQMAAFVDGPLGSSSSSGYSNSQDRNSQGGHFNAQYLEPHREKEVDLGPLVGRKRGFKTRERIPNSGGMGGMEMWVDEERGEGGSRRVGGGVGMNTNVNMGMGMGVNGVNGAHGSQGTQGTQQKHPHPHPNGSMGPPPVPPRRSKSPPPSTSTSRVTLTLTPPAETAVEAVKSRKGKERVVDAHEDGHEDGDVEMDVEMEDGSNSTSTTTTIKPPSPPTTLQAPSKTPAEAPPPPPHARPQTSQPPPPDPPDPPPSPPEVAEVKMPPKMRKRWMHDAAERLMRGKGREEGGEGIESGNNFVLVFLVGEANFLVRICAESPTVEPQAASTAAAEAPPPSNQAESPPLQPPPSMASARPSISSLTSLLTPDPTPTLPTPSPASATTSSPPSTSTPSLTTSNNPFPSPSLASFANLSLLSPALAAGIQAQAHTPSAPPPPPTSNLQKLVAQQKVAGYPFPPERVDSPTPARYTDGWTPLKRVGAGDKAEEVQAQAQAEQQKQNGEEPQVVLHVDGRDSIASSSGNTPQPELPPRSAEEVGKVEVVKEVREVGDVDVDVEMADGEGRQIEPDVQPEVDLFTPPAVVLAASSSESKSKSKSAEAADADAYAGSSTQLAPRLDGGHGSTIKDAPRPPPPKSAPIPIPIPSSKSKSTFPPPPSPSPVKPDPHPHPQPDRDLPRGSVSPMGPDMLRRDAQLSPHSFGSSFSAHSRMSSREDGEIVGDSSPPTHPYASPPSFSALGSGIGMGRGPPPPMQRYPPPAPLSPSAPSSTAGSKAGFGPAAAVGKTLNGPSSVSPSPSFARNPPTGPSYYQRIRAGQTDANANAHSNAAAGASSMSVGAPPGPEPPKAPRALRQSMLANRGGPPGGGSGVGSGGAASPGHPNPTPITSSFSRTPSGSHVQLSAPTTPTTGSFSNPNSAQGQHFLPRGPSADRDRERERDQVDRERYPRFGAERERDREGRDGKDAGGKDAVGKDGGAKDGAGKDGGASASATPTPTPSLRDRLDWDTNRYPRGSGSGMRRWGR</sequence>
<evidence type="ECO:0000256" key="5">
    <source>
        <dbReference type="PROSITE-ProRule" id="PRU00146"/>
    </source>
</evidence>
<feature type="compositionally biased region" description="Low complexity" evidence="6">
    <location>
        <begin position="1050"/>
        <end position="1080"/>
    </location>
</feature>
<evidence type="ECO:0000256" key="4">
    <source>
        <dbReference type="ARBA" id="ARBA00022853"/>
    </source>
</evidence>
<comment type="caution">
    <text evidence="8">The sequence shown here is derived from an EMBL/GenBank/DDBJ whole genome shotgun (WGS) entry which is preliminary data.</text>
</comment>
<feature type="compositionally biased region" description="Basic and acidic residues" evidence="6">
    <location>
        <begin position="1597"/>
        <end position="1650"/>
    </location>
</feature>
<proteinExistence type="predicted"/>
<feature type="compositionally biased region" description="Low complexity" evidence="6">
    <location>
        <begin position="683"/>
        <end position="693"/>
    </location>
</feature>
<gene>
    <name evidence="8" type="ORF">CVT26_007185</name>
</gene>
<dbReference type="EMBL" id="NHYE01005481">
    <property type="protein sequence ID" value="PPQ71925.1"/>
    <property type="molecule type" value="Genomic_DNA"/>
</dbReference>
<feature type="compositionally biased region" description="Acidic residues" evidence="6">
    <location>
        <begin position="859"/>
        <end position="872"/>
    </location>
</feature>
<feature type="compositionally biased region" description="Low complexity" evidence="6">
    <location>
        <begin position="822"/>
        <end position="834"/>
    </location>
</feature>
<feature type="compositionally biased region" description="Low complexity" evidence="6">
    <location>
        <begin position="1433"/>
        <end position="1442"/>
    </location>
</feature>
<dbReference type="PROSITE" id="PS50016">
    <property type="entry name" value="ZF_PHD_2"/>
    <property type="match status" value="1"/>
</dbReference>
<dbReference type="SUPFAM" id="SSF57903">
    <property type="entry name" value="FYVE/PHD zinc finger"/>
    <property type="match status" value="1"/>
</dbReference>
<evidence type="ECO:0000256" key="2">
    <source>
        <dbReference type="ARBA" id="ARBA00022771"/>
    </source>
</evidence>
<feature type="compositionally biased region" description="Pro residues" evidence="6">
    <location>
        <begin position="901"/>
        <end position="929"/>
    </location>
</feature>
<feature type="compositionally biased region" description="Low complexity" evidence="6">
    <location>
        <begin position="1270"/>
        <end position="1280"/>
    </location>
</feature>
<feature type="compositionally biased region" description="Polar residues" evidence="6">
    <location>
        <begin position="1553"/>
        <end position="1588"/>
    </location>
</feature>
<feature type="region of interest" description="Disordered" evidence="6">
    <location>
        <begin position="513"/>
        <end position="539"/>
    </location>
</feature>
<evidence type="ECO:0000313" key="9">
    <source>
        <dbReference type="Proteomes" id="UP000284706"/>
    </source>
</evidence>
<feature type="compositionally biased region" description="Pro residues" evidence="6">
    <location>
        <begin position="1416"/>
        <end position="1432"/>
    </location>
</feature>
<feature type="compositionally biased region" description="Polar residues" evidence="6">
    <location>
        <begin position="1187"/>
        <end position="1196"/>
    </location>
</feature>
<dbReference type="Proteomes" id="UP000284706">
    <property type="component" value="Unassembled WGS sequence"/>
</dbReference>
<keyword evidence="3" id="KW-0862">Zinc</keyword>
<feature type="region of interest" description="Disordered" evidence="6">
    <location>
        <begin position="596"/>
        <end position="634"/>
    </location>
</feature>
<feature type="compositionally biased region" description="Basic and acidic residues" evidence="6">
    <location>
        <begin position="1333"/>
        <end position="1346"/>
    </location>
</feature>
<feature type="compositionally biased region" description="Basic and acidic residues" evidence="6">
    <location>
        <begin position="849"/>
        <end position="858"/>
    </location>
</feature>
<evidence type="ECO:0000259" key="7">
    <source>
        <dbReference type="PROSITE" id="PS50016"/>
    </source>
</evidence>
<dbReference type="GO" id="GO:0034967">
    <property type="term" value="C:Set3 complex"/>
    <property type="evidence" value="ECO:0007669"/>
    <property type="project" value="TreeGrafter"/>
</dbReference>
<feature type="region of interest" description="Disordered" evidence="6">
    <location>
        <begin position="996"/>
        <end position="1080"/>
    </location>
</feature>
<evidence type="ECO:0000256" key="3">
    <source>
        <dbReference type="ARBA" id="ARBA00022833"/>
    </source>
</evidence>
<dbReference type="Gene3D" id="3.30.40.10">
    <property type="entry name" value="Zinc/RING finger domain, C3HC4 (zinc finger)"/>
    <property type="match status" value="1"/>
</dbReference>
<dbReference type="GO" id="GO:0008270">
    <property type="term" value="F:zinc ion binding"/>
    <property type="evidence" value="ECO:0007669"/>
    <property type="project" value="UniProtKB-KW"/>
</dbReference>
<dbReference type="InParanoid" id="A0A409W096"/>
<keyword evidence="4" id="KW-0156">Chromatin regulator</keyword>
<dbReference type="InterPro" id="IPR001965">
    <property type="entry name" value="Znf_PHD"/>
</dbReference>
<dbReference type="Pfam" id="PF20826">
    <property type="entry name" value="PHD_5"/>
    <property type="match status" value="1"/>
</dbReference>
<dbReference type="SMART" id="SM00249">
    <property type="entry name" value="PHD"/>
    <property type="match status" value="1"/>
</dbReference>
<dbReference type="PANTHER" id="PTHR46462">
    <property type="entry name" value="UPSET, ISOFORM A"/>
    <property type="match status" value="1"/>
</dbReference>
<evidence type="ECO:0000256" key="1">
    <source>
        <dbReference type="ARBA" id="ARBA00022723"/>
    </source>
</evidence>
<dbReference type="InterPro" id="IPR001214">
    <property type="entry name" value="SET_dom"/>
</dbReference>
<feature type="compositionally biased region" description="Low complexity" evidence="6">
    <location>
        <begin position="1488"/>
        <end position="1507"/>
    </location>
</feature>
<dbReference type="InterPro" id="IPR046341">
    <property type="entry name" value="SET_dom_sf"/>
</dbReference>
<dbReference type="GO" id="GO:0006355">
    <property type="term" value="P:regulation of DNA-templated transcription"/>
    <property type="evidence" value="ECO:0007669"/>
    <property type="project" value="TreeGrafter"/>
</dbReference>
<protein>
    <recommendedName>
        <fullName evidence="7">PHD-type domain-containing protein</fullName>
    </recommendedName>
</protein>
<feature type="compositionally biased region" description="Basic and acidic residues" evidence="6">
    <location>
        <begin position="1667"/>
        <end position="1677"/>
    </location>
</feature>
<feature type="compositionally biased region" description="Low complexity" evidence="6">
    <location>
        <begin position="191"/>
        <end position="200"/>
    </location>
</feature>
<feature type="compositionally biased region" description="Gly residues" evidence="6">
    <location>
        <begin position="1530"/>
        <end position="1544"/>
    </location>
</feature>
<feature type="compositionally biased region" description="Low complexity" evidence="6">
    <location>
        <begin position="1159"/>
        <end position="1174"/>
    </location>
</feature>
<feature type="region of interest" description="Disordered" evidence="6">
    <location>
        <begin position="773"/>
        <end position="966"/>
    </location>
</feature>
<organism evidence="8 9">
    <name type="scientific">Gymnopilus dilepis</name>
    <dbReference type="NCBI Taxonomy" id="231916"/>
    <lineage>
        <taxon>Eukaryota</taxon>
        <taxon>Fungi</taxon>
        <taxon>Dikarya</taxon>
        <taxon>Basidiomycota</taxon>
        <taxon>Agaricomycotina</taxon>
        <taxon>Agaricomycetes</taxon>
        <taxon>Agaricomycetidae</taxon>
        <taxon>Agaricales</taxon>
        <taxon>Agaricineae</taxon>
        <taxon>Hymenogastraceae</taxon>
        <taxon>Gymnopilus</taxon>
    </lineage>
</organism>
<feature type="compositionally biased region" description="Low complexity" evidence="6">
    <location>
        <begin position="28"/>
        <end position="55"/>
    </location>
</feature>
<feature type="compositionally biased region" description="Low complexity" evidence="6">
    <location>
        <begin position="66"/>
        <end position="96"/>
    </location>
</feature>
<dbReference type="SMART" id="SM00317">
    <property type="entry name" value="SET"/>
    <property type="match status" value="1"/>
</dbReference>
<name>A0A409W096_9AGAR</name>
<evidence type="ECO:0000313" key="8">
    <source>
        <dbReference type="EMBL" id="PPQ71925.1"/>
    </source>
</evidence>
<dbReference type="SUPFAM" id="SSF82199">
    <property type="entry name" value="SET domain"/>
    <property type="match status" value="1"/>
</dbReference>
<keyword evidence="1" id="KW-0479">Metal-binding</keyword>
<feature type="compositionally biased region" description="Low complexity" evidence="6">
    <location>
        <begin position="212"/>
        <end position="227"/>
    </location>
</feature>
<feature type="compositionally biased region" description="Pro residues" evidence="6">
    <location>
        <begin position="1040"/>
        <end position="1049"/>
    </location>
</feature>
<dbReference type="GO" id="GO:0006325">
    <property type="term" value="P:chromatin organization"/>
    <property type="evidence" value="ECO:0007669"/>
    <property type="project" value="UniProtKB-KW"/>
</dbReference>
<feature type="compositionally biased region" description="Polar residues" evidence="6">
    <location>
        <begin position="1456"/>
        <end position="1467"/>
    </location>
</feature>
<evidence type="ECO:0000256" key="6">
    <source>
        <dbReference type="SAM" id="MobiDB-lite"/>
    </source>
</evidence>
<dbReference type="OrthoDB" id="79252at2759"/>
<feature type="compositionally biased region" description="Low complexity" evidence="6">
    <location>
        <begin position="874"/>
        <end position="900"/>
    </location>
</feature>
<feature type="region of interest" description="Disordered" evidence="6">
    <location>
        <begin position="683"/>
        <end position="744"/>
    </location>
</feature>
<feature type="compositionally biased region" description="Pro residues" evidence="6">
    <location>
        <begin position="806"/>
        <end position="821"/>
    </location>
</feature>
<keyword evidence="9" id="KW-1185">Reference proteome</keyword>
<dbReference type="STRING" id="231916.A0A409W096"/>